<keyword evidence="4" id="KW-0150">Chloroplast</keyword>
<keyword evidence="9" id="KW-0472">Membrane</keyword>
<comment type="subcellular location">
    <subcellularLocation>
        <location evidence="2">Plastid</location>
        <location evidence="2">Chloroplast</location>
    </subcellularLocation>
</comment>
<dbReference type="Proteomes" id="UP001530377">
    <property type="component" value="Unassembled WGS sequence"/>
</dbReference>
<evidence type="ECO:0000256" key="4">
    <source>
        <dbReference type="ARBA" id="ARBA00022528"/>
    </source>
</evidence>
<organism evidence="10 11">
    <name type="scientific">Cyclostephanos tholiformis</name>
    <dbReference type="NCBI Taxonomy" id="382380"/>
    <lineage>
        <taxon>Eukaryota</taxon>
        <taxon>Sar</taxon>
        <taxon>Stramenopiles</taxon>
        <taxon>Ochrophyta</taxon>
        <taxon>Bacillariophyta</taxon>
        <taxon>Coscinodiscophyceae</taxon>
        <taxon>Thalassiosirophycidae</taxon>
        <taxon>Stephanodiscales</taxon>
        <taxon>Stephanodiscaceae</taxon>
        <taxon>Cyclostephanos</taxon>
    </lineage>
</organism>
<reference evidence="10 11" key="1">
    <citation type="submission" date="2024-10" db="EMBL/GenBank/DDBJ databases">
        <title>Updated reference genomes for cyclostephanoid diatoms.</title>
        <authorList>
            <person name="Roberts W.R."/>
            <person name="Alverson A.J."/>
        </authorList>
    </citation>
    <scope>NUCLEOTIDE SEQUENCE [LARGE SCALE GENOMIC DNA]</scope>
    <source>
        <strain evidence="10 11">AJA228-03</strain>
    </source>
</reference>
<feature type="binding site" evidence="8">
    <location>
        <position position="209"/>
    </location>
    <ligand>
        <name>chlorophyll a</name>
        <dbReference type="ChEBI" id="CHEBI:58416"/>
        <label>1</label>
    </ligand>
</feature>
<feature type="transmembrane region" description="Helical" evidence="9">
    <location>
        <begin position="20"/>
        <end position="47"/>
    </location>
</feature>
<evidence type="ECO:0000256" key="3">
    <source>
        <dbReference type="ARBA" id="ARBA00005933"/>
    </source>
</evidence>
<feature type="binding site" evidence="8">
    <location>
        <position position="191"/>
    </location>
    <ligand>
        <name>chlorophyll a</name>
        <dbReference type="ChEBI" id="CHEBI:58416"/>
        <label>1</label>
    </ligand>
</feature>
<dbReference type="AlphaFoldDB" id="A0ABD3RSB5"/>
<evidence type="ECO:0000313" key="10">
    <source>
        <dbReference type="EMBL" id="KAL3815758.1"/>
    </source>
</evidence>
<evidence type="ECO:0000256" key="6">
    <source>
        <dbReference type="ARBA" id="ARBA00022640"/>
    </source>
</evidence>
<gene>
    <name evidence="10" type="ORF">ACHAXA_008808</name>
</gene>
<dbReference type="InterPro" id="IPR001344">
    <property type="entry name" value="Chloro_AB-bd_pln"/>
</dbReference>
<evidence type="ECO:0000256" key="2">
    <source>
        <dbReference type="ARBA" id="ARBA00004229"/>
    </source>
</evidence>
<dbReference type="SUPFAM" id="SSF103511">
    <property type="entry name" value="Chlorophyll a-b binding protein"/>
    <property type="match status" value="1"/>
</dbReference>
<feature type="binding site" evidence="8">
    <location>
        <position position="197"/>
    </location>
    <ligand>
        <name>chlorophyll a</name>
        <dbReference type="ChEBI" id="CHEBI:58416"/>
        <label>1</label>
    </ligand>
</feature>
<feature type="binding site" description="axial binding residue" evidence="8">
    <location>
        <position position="154"/>
    </location>
    <ligand>
        <name>chlorophyll b</name>
        <dbReference type="ChEBI" id="CHEBI:61721"/>
        <label>1</label>
    </ligand>
    <ligandPart>
        <name>Mg</name>
        <dbReference type="ChEBI" id="CHEBI:25107"/>
    </ligandPart>
</feature>
<dbReference type="Gene3D" id="1.10.3460.10">
    <property type="entry name" value="Chlorophyll a/b binding protein domain"/>
    <property type="match status" value="1"/>
</dbReference>
<feature type="binding site" description="axial binding residue" evidence="8">
    <location>
        <position position="103"/>
    </location>
    <ligand>
        <name>chlorophyll b</name>
        <dbReference type="ChEBI" id="CHEBI:61721"/>
        <label>1</label>
    </ligand>
    <ligandPart>
        <name>Mg</name>
        <dbReference type="ChEBI" id="CHEBI:25107"/>
    </ligandPart>
</feature>
<dbReference type="InterPro" id="IPR022796">
    <property type="entry name" value="Chloroa_b-bind"/>
</dbReference>
<keyword evidence="5" id="KW-0602">Photosynthesis</keyword>
<accession>A0ABD3RSB5</accession>
<keyword evidence="8" id="KW-0157">Chromophore</keyword>
<keyword evidence="11" id="KW-1185">Reference proteome</keyword>
<evidence type="ECO:0000256" key="5">
    <source>
        <dbReference type="ARBA" id="ARBA00022531"/>
    </source>
</evidence>
<evidence type="ECO:0000256" key="7">
    <source>
        <dbReference type="ARBA" id="ARBA00023243"/>
    </source>
</evidence>
<keyword evidence="9" id="KW-1133">Transmembrane helix</keyword>
<dbReference type="EMBL" id="JALLPB020000184">
    <property type="protein sequence ID" value="KAL3815758.1"/>
    <property type="molecule type" value="Genomic_DNA"/>
</dbReference>
<comment type="caution">
    <text evidence="10">The sequence shown here is derived from an EMBL/GenBank/DDBJ whole genome shotgun (WGS) entry which is preliminary data.</text>
</comment>
<dbReference type="PANTHER" id="PTHR21649">
    <property type="entry name" value="CHLOROPHYLL A/B BINDING PROTEIN"/>
    <property type="match status" value="1"/>
</dbReference>
<evidence type="ECO:0000256" key="9">
    <source>
        <dbReference type="SAM" id="Phobius"/>
    </source>
</evidence>
<keyword evidence="9" id="KW-0812">Transmembrane</keyword>
<evidence type="ECO:0000313" key="11">
    <source>
        <dbReference type="Proteomes" id="UP001530377"/>
    </source>
</evidence>
<comment type="similarity">
    <text evidence="3">Belongs to the fucoxanthin chlorophyll protein family.</text>
</comment>
<dbReference type="GO" id="GO:0009507">
    <property type="term" value="C:chloroplast"/>
    <property type="evidence" value="ECO:0007669"/>
    <property type="project" value="UniProtKB-SubCell"/>
</dbReference>
<name>A0ABD3RSB5_9STRA</name>
<evidence type="ECO:0000256" key="1">
    <source>
        <dbReference type="ARBA" id="ARBA00004022"/>
    </source>
</evidence>
<feature type="binding site" evidence="8">
    <location>
        <position position="192"/>
    </location>
    <ligand>
        <name>chlorophyll a</name>
        <dbReference type="ChEBI" id="CHEBI:58416"/>
        <label>1</label>
    </ligand>
</feature>
<feature type="binding site" evidence="8">
    <location>
        <position position="127"/>
    </location>
    <ligand>
        <name>chlorophyll a</name>
        <dbReference type="ChEBI" id="CHEBI:58416"/>
        <label>1</label>
    </ligand>
</feature>
<keyword evidence="6" id="KW-0934">Plastid</keyword>
<feature type="binding site" evidence="8">
    <location>
        <position position="98"/>
    </location>
    <ligand>
        <name>chlorophyll a</name>
        <dbReference type="ChEBI" id="CHEBI:58416"/>
        <label>1</label>
    </ligand>
</feature>
<dbReference type="Pfam" id="PF00504">
    <property type="entry name" value="Chloroa_b-bind"/>
    <property type="match status" value="1"/>
</dbReference>
<feature type="binding site" evidence="8">
    <location>
        <position position="83"/>
    </location>
    <ligand>
        <name>chlorophyll a</name>
        <dbReference type="ChEBI" id="CHEBI:58416"/>
        <label>1</label>
    </ligand>
</feature>
<dbReference type="GO" id="GO:0015979">
    <property type="term" value="P:photosynthesis"/>
    <property type="evidence" value="ECO:0007669"/>
    <property type="project" value="UniProtKB-KW"/>
</dbReference>
<dbReference type="GO" id="GO:0030076">
    <property type="term" value="C:light-harvesting complex"/>
    <property type="evidence" value="ECO:0007669"/>
    <property type="project" value="UniProtKB-KW"/>
</dbReference>
<feature type="binding site" evidence="8">
    <location>
        <position position="195"/>
    </location>
    <ligand>
        <name>chlorophyll a</name>
        <dbReference type="ChEBI" id="CHEBI:58416"/>
        <label>1</label>
    </ligand>
</feature>
<evidence type="ECO:0000256" key="8">
    <source>
        <dbReference type="PIRSR" id="PIRSR601344-1"/>
    </source>
</evidence>
<keyword evidence="7" id="KW-0437">Light-harvesting polypeptide</keyword>
<sequence>MMYYYINERLPLDQYNQPSTYHIILLSILTMKTAIVSCLVASAAAFAPSVVPPKSSTDLRAWITEQAVGVTPPAGFFDPLGLSNGKDDVTMRYYREAELKHGRVAMAACLGWYLNAGGVHPAFDSTLSNDPLKAMIELPAVGWLQFVLGCGAIEWLGVQIKERPGYEPGDLLGAAYWVDDTDEGWVDYQNKEMNNGRLAMLAITGMIYQDVFTGEYGDMMYRQLVR</sequence>
<proteinExistence type="inferred from homology"/>
<comment type="function">
    <text evidence="1">The light-harvesting complex (LHC) functions as a light receptor, it captures and delivers excitation energy to photosystems with which it is closely associated. Energy is transferred from the carotenoid and chlorophyll C (or B) to chlorophyll A and the photosynthetic reaction centers where it is used to synthesize ATP and reducing power.</text>
</comment>
<feature type="binding site" evidence="8">
    <location>
        <position position="101"/>
    </location>
    <ligand>
        <name>chlorophyll a</name>
        <dbReference type="ChEBI" id="CHEBI:58416"/>
        <label>1</label>
    </ligand>
</feature>
<protein>
    <submittedName>
        <fullName evidence="10">Uncharacterized protein</fullName>
    </submittedName>
</protein>
<keyword evidence="8" id="KW-0148">Chlorophyll</keyword>